<evidence type="ECO:0000313" key="6">
    <source>
        <dbReference type="Proteomes" id="UP001524944"/>
    </source>
</evidence>
<dbReference type="RefSeq" id="WP_089610873.1">
    <property type="nucleotide sequence ID" value="NZ_CP022121.1"/>
</dbReference>
<evidence type="ECO:0000313" key="5">
    <source>
        <dbReference type="EMBL" id="MCR6546650.1"/>
    </source>
</evidence>
<dbReference type="PANTHER" id="PTHR43312">
    <property type="entry name" value="D-THREO-ALDOSE 1-DEHYDROGENASE"/>
    <property type="match status" value="1"/>
</dbReference>
<evidence type="ECO:0000259" key="4">
    <source>
        <dbReference type="PROSITE" id="PS51379"/>
    </source>
</evidence>
<dbReference type="InterPro" id="IPR053135">
    <property type="entry name" value="AKR2_Oxidoreductase"/>
</dbReference>
<gene>
    <name evidence="5" type="ORF">NVS47_14200</name>
</gene>
<dbReference type="PROSITE" id="PS00198">
    <property type="entry name" value="4FE4S_FER_1"/>
    <property type="match status" value="2"/>
</dbReference>
<keyword evidence="6" id="KW-1185">Reference proteome</keyword>
<dbReference type="InterPro" id="IPR017896">
    <property type="entry name" value="4Fe4S_Fe-S-bd"/>
</dbReference>
<feature type="domain" description="4Fe-4S ferredoxin-type" evidence="4">
    <location>
        <begin position="290"/>
        <end position="316"/>
    </location>
</feature>
<proteinExistence type="predicted"/>
<name>A0ABT1Y6Y3_9FIRM</name>
<dbReference type="Gene3D" id="3.30.70.20">
    <property type="match status" value="1"/>
</dbReference>
<dbReference type="PANTHER" id="PTHR43312:SF1">
    <property type="entry name" value="NADP-DEPENDENT OXIDOREDUCTASE DOMAIN-CONTAINING PROTEIN"/>
    <property type="match status" value="1"/>
</dbReference>
<dbReference type="InterPro" id="IPR017900">
    <property type="entry name" value="4Fe4S_Fe_S_CS"/>
</dbReference>
<dbReference type="Proteomes" id="UP001524944">
    <property type="component" value="Unassembled WGS sequence"/>
</dbReference>
<dbReference type="InterPro" id="IPR036812">
    <property type="entry name" value="NAD(P)_OxRdtase_dom_sf"/>
</dbReference>
<evidence type="ECO:0000256" key="2">
    <source>
        <dbReference type="ARBA" id="ARBA00023004"/>
    </source>
</evidence>
<keyword evidence="3" id="KW-0411">Iron-sulfur</keyword>
<dbReference type="Gene3D" id="3.20.20.100">
    <property type="entry name" value="NADP-dependent oxidoreductase domain"/>
    <property type="match status" value="1"/>
</dbReference>
<reference evidence="5 6" key="1">
    <citation type="submission" date="2022-08" db="EMBL/GenBank/DDBJ databases">
        <title>Proteogenomics of the novel Dehalobacterium formicoaceticum strain EZ94 highlights a key role of methyltransferases during anaerobic dichloromethane degradation.</title>
        <authorList>
            <person name="Wasmund K."/>
        </authorList>
    </citation>
    <scope>NUCLEOTIDE SEQUENCE [LARGE SCALE GENOMIC DNA]</scope>
    <source>
        <strain evidence="5 6">EZ94</strain>
    </source>
</reference>
<accession>A0ABT1Y6Y3</accession>
<evidence type="ECO:0000256" key="3">
    <source>
        <dbReference type="ARBA" id="ARBA00023014"/>
    </source>
</evidence>
<dbReference type="SUPFAM" id="SSF51430">
    <property type="entry name" value="NAD(P)-linked oxidoreductase"/>
    <property type="match status" value="1"/>
</dbReference>
<sequence length="316" mass="34536">MERNILGATGMEVSPLCFGALPLGPLQKNLPLPEGAALIRKGLEQGINFIDTAESYFTYPYIKEALTGFTGEVIISSKSMATTYEDMEKAVFDGLSALERSYFDIFHLHAARTKRTVFEERGGAFQCLKDLKKKGVIRAIGIATHAIEVVEGAAEEKDIDVVFPLINQAGLGIVGGTKEEMIRAITQAHQKGKGLFAMKALAGGNLIDQVKESYDFVLGIPGISSVAVGMVEERELEINVKLFNHEEVILDPIDQVKAKKRLWIFKDGCIGCGACVDACPNNALMLKDDKAEVDTERCILCGYCSPHCPQFAIRLF</sequence>
<dbReference type="Pfam" id="PF00248">
    <property type="entry name" value="Aldo_ket_red"/>
    <property type="match status" value="1"/>
</dbReference>
<dbReference type="InterPro" id="IPR023210">
    <property type="entry name" value="NADP_OxRdtase_dom"/>
</dbReference>
<evidence type="ECO:0000256" key="1">
    <source>
        <dbReference type="ARBA" id="ARBA00022723"/>
    </source>
</evidence>
<keyword evidence="2" id="KW-0408">Iron</keyword>
<dbReference type="Pfam" id="PF12838">
    <property type="entry name" value="Fer4_7"/>
    <property type="match status" value="1"/>
</dbReference>
<dbReference type="EMBL" id="JANPWE010000009">
    <property type="protein sequence ID" value="MCR6546650.1"/>
    <property type="molecule type" value="Genomic_DNA"/>
</dbReference>
<organism evidence="5 6">
    <name type="scientific">Dehalobacterium formicoaceticum</name>
    <dbReference type="NCBI Taxonomy" id="51515"/>
    <lineage>
        <taxon>Bacteria</taxon>
        <taxon>Bacillati</taxon>
        <taxon>Bacillota</taxon>
        <taxon>Clostridia</taxon>
        <taxon>Eubacteriales</taxon>
        <taxon>Peptococcaceae</taxon>
        <taxon>Dehalobacterium</taxon>
    </lineage>
</organism>
<dbReference type="PRINTS" id="PR00069">
    <property type="entry name" value="ALDKETRDTASE"/>
</dbReference>
<feature type="domain" description="4Fe-4S ferredoxin-type" evidence="4">
    <location>
        <begin position="260"/>
        <end position="289"/>
    </location>
</feature>
<dbReference type="SUPFAM" id="SSF54862">
    <property type="entry name" value="4Fe-4S ferredoxins"/>
    <property type="match status" value="1"/>
</dbReference>
<protein>
    <submittedName>
        <fullName evidence="5">Aldo/keto reductase</fullName>
    </submittedName>
</protein>
<keyword evidence="1" id="KW-0479">Metal-binding</keyword>
<dbReference type="CDD" id="cd19100">
    <property type="entry name" value="AKR_unchar"/>
    <property type="match status" value="1"/>
</dbReference>
<dbReference type="InterPro" id="IPR020471">
    <property type="entry name" value="AKR"/>
</dbReference>
<dbReference type="PROSITE" id="PS51379">
    <property type="entry name" value="4FE4S_FER_2"/>
    <property type="match status" value="2"/>
</dbReference>
<comment type="caution">
    <text evidence="5">The sequence shown here is derived from an EMBL/GenBank/DDBJ whole genome shotgun (WGS) entry which is preliminary data.</text>
</comment>